<dbReference type="EMBL" id="JAEUBF010000094">
    <property type="protein sequence ID" value="KAH3680561.1"/>
    <property type="molecule type" value="Genomic_DNA"/>
</dbReference>
<dbReference type="InterPro" id="IPR052609">
    <property type="entry name" value="Ribosome_Biogenesis_Reg"/>
</dbReference>
<reference evidence="2" key="2">
    <citation type="submission" date="2021-01" db="EMBL/GenBank/DDBJ databases">
        <authorList>
            <person name="Schikora-Tamarit M.A."/>
        </authorList>
    </citation>
    <scope>NUCLEOTIDE SEQUENCE</scope>
    <source>
        <strain evidence="2">CBS6341</strain>
    </source>
</reference>
<dbReference type="GO" id="GO:0005730">
    <property type="term" value="C:nucleolus"/>
    <property type="evidence" value="ECO:0007669"/>
    <property type="project" value="TreeGrafter"/>
</dbReference>
<dbReference type="Proteomes" id="UP000769528">
    <property type="component" value="Unassembled WGS sequence"/>
</dbReference>
<keyword evidence="3" id="KW-1185">Reference proteome</keyword>
<evidence type="ECO:0000259" key="1">
    <source>
        <dbReference type="Pfam" id="PF10441"/>
    </source>
</evidence>
<accession>A0A9P8PYA5</accession>
<dbReference type="Pfam" id="PF10441">
    <property type="entry name" value="Urb2"/>
    <property type="match status" value="1"/>
</dbReference>
<organism evidence="2 3">
    <name type="scientific">Wickerhamomyces mucosus</name>
    <dbReference type="NCBI Taxonomy" id="1378264"/>
    <lineage>
        <taxon>Eukaryota</taxon>
        <taxon>Fungi</taxon>
        <taxon>Dikarya</taxon>
        <taxon>Ascomycota</taxon>
        <taxon>Saccharomycotina</taxon>
        <taxon>Saccharomycetes</taxon>
        <taxon>Phaffomycetales</taxon>
        <taxon>Wickerhamomycetaceae</taxon>
        <taxon>Wickerhamomyces</taxon>
    </lineage>
</organism>
<dbReference type="OrthoDB" id="160374at2759"/>
<sequence>MVVNGFQLTAESVTKYLRNKSTTPSDIIKVANQLIDDELDVYLPNRLTFVLELLTDRLNDNKLPVNYIRSNYKIWELYNKVWRLIIQSNDKDKIDGNKTNFIIIKSTFQSLKFIEIINIALEFANNDIELLKSITTTIKLARSNSLITSSSNLNNEISIKILTSYLKIINSNKDQDIGNDYIVEIVKFYNNLNKNVKISEKFVNNFIGSTIPEILIYLINFQSLELEQLIKQYLTQQQEDSIISNTKLLLSIDSITNDSIIIYYKILFNSIKDSHTSEEILLLIFEKFPLTIEPLLEFISSSSLKSTRRQNLSFEFLKSLFDQNFITNNGDNNNNRLINWKLIKSILELNIELGIEKFEQILIQLNNKSSFVQSKDQNLWIIDIGQQLIQSFIKAREFVNFFKIWINLDLKNWKSKEFLYLISQNIKELSINELNDLLNFIFDTQSSSKFIILNSIIQGFFIVNDIHLLNQSETLFKKVFQISQDDNELWFAKFQLLCLYENILNVEEFDQIINSTSSSSNIYYYFTLFRIREIYEFDIAKLIESFLKLLISKNSNSELWLKLTLNRWFVLINNLFSNEQINEILSSLLSFKNQEFIDEIFANELIFEQSNIIELLIAKLTSNEDLDKFEINLLLKIPIQCFPRRYKASIINKLTNTSKDSIESFNGDLILHILETPTFKSDIESNIKKLFKFVDNSKNYEIFETIWNHHLINHKETSSNEFINDTIIFLQKSLKSKNLTSYHYLTAIIILNSNFQNSFDLSEISSKFINSIEKLLIKNIVNGNELSWILNTLYQLDLSEESYTKLKPCLISIGKETDEISIKSSLYLILTRNSKYDSPDLNVKYYQSLYLILRDLGCDEISQGLDFILKNLKRNEFVQSFEFVLKSFENELDIKSLPEILISYFNNFNKDTKEESISIFIKSLSVLAQNYSKFTPIQLELILTTFKKTLVENSWLINQYSFELILLNLNRFIATNINEEIFELICLNISIILNLYRYRLSNRHHLIISIFIQLLMKLTKELSNSIKSGLNYQRLLTNLCEPVQSKSASTASDLNSINLKNSIAKKNLRKNLPNLLLSYIYIQLNYSLNSKIKELIIPGIFNIFDILSQDELILINSSLDSNPRNYFKSLYEDYKKTGKWKND</sequence>
<comment type="caution">
    <text evidence="2">The sequence shown here is derived from an EMBL/GenBank/DDBJ whole genome shotgun (WGS) entry which is preliminary data.</text>
</comment>
<name>A0A9P8PYA5_9ASCO</name>
<dbReference type="AlphaFoldDB" id="A0A9P8PYA5"/>
<evidence type="ECO:0000313" key="2">
    <source>
        <dbReference type="EMBL" id="KAH3680561.1"/>
    </source>
</evidence>
<proteinExistence type="predicted"/>
<feature type="domain" description="Nucleolar 27S pre-rRNA processing Urb2/Npa2 C-terminal" evidence="1">
    <location>
        <begin position="941"/>
        <end position="1142"/>
    </location>
</feature>
<gene>
    <name evidence="2" type="ORF">WICMUC_000235</name>
</gene>
<protein>
    <recommendedName>
        <fullName evidence="1">Nucleolar 27S pre-rRNA processing Urb2/Npa2 C-terminal domain-containing protein</fullName>
    </recommendedName>
</protein>
<reference evidence="2" key="1">
    <citation type="journal article" date="2021" name="Open Biol.">
        <title>Shared evolutionary footprints suggest mitochondrial oxidative damage underlies multiple complex I losses in fungi.</title>
        <authorList>
            <person name="Schikora-Tamarit M.A."/>
            <person name="Marcet-Houben M."/>
            <person name="Nosek J."/>
            <person name="Gabaldon T."/>
        </authorList>
    </citation>
    <scope>NUCLEOTIDE SEQUENCE</scope>
    <source>
        <strain evidence="2">CBS6341</strain>
    </source>
</reference>
<dbReference type="PANTHER" id="PTHR15682:SF2">
    <property type="entry name" value="UNHEALTHY RIBOSOME BIOGENESIS PROTEIN 2 HOMOLOG"/>
    <property type="match status" value="1"/>
</dbReference>
<dbReference type="GO" id="GO:0042254">
    <property type="term" value="P:ribosome biogenesis"/>
    <property type="evidence" value="ECO:0007669"/>
    <property type="project" value="TreeGrafter"/>
</dbReference>
<dbReference type="PANTHER" id="PTHR15682">
    <property type="entry name" value="UNHEALTHY RIBOSOME BIOGENESIS PROTEIN 2 HOMOLOG"/>
    <property type="match status" value="1"/>
</dbReference>
<dbReference type="InterPro" id="IPR018849">
    <property type="entry name" value="Urb2/Npa2_C"/>
</dbReference>
<evidence type="ECO:0000313" key="3">
    <source>
        <dbReference type="Proteomes" id="UP000769528"/>
    </source>
</evidence>